<dbReference type="STRING" id="311458.CSUB_C0242"/>
<dbReference type="EMBL" id="BA000048">
    <property type="protein sequence ID" value="BAJ50103.1"/>
    <property type="molecule type" value="Genomic_DNA"/>
</dbReference>
<reference evidence="2 5" key="1">
    <citation type="journal article" date="2005" name="Environ. Microbiol.">
        <title>Genetic and functional properties of uncultivated thermophilic crenarchaeotes from a subsurface gold mine as revealed by analysis of genome fragments.</title>
        <authorList>
            <person name="Nunoura T."/>
            <person name="Hirayama H."/>
            <person name="Takami H."/>
            <person name="Oida H."/>
            <person name="Nishi S."/>
            <person name="Shimamura S."/>
            <person name="Suzuki Y."/>
            <person name="Inagaki F."/>
            <person name="Takai K."/>
            <person name="Nealson K.H."/>
            <person name="Horikoshi K."/>
        </authorList>
    </citation>
    <scope>NUCLEOTIDE SEQUENCE [LARGE SCALE GENOMIC DNA]</scope>
</reference>
<dbReference type="InterPro" id="IPR023401">
    <property type="entry name" value="ODC_N"/>
</dbReference>
<gene>
    <name evidence="4" type="ORF">CSUB_C0242</name>
    <name evidence="2" type="ORF">HGMM_F15E11C05</name>
    <name evidence="3" type="ORF">HGMM_F51A09C48</name>
</gene>
<dbReference type="KEGG" id="csu:CSUB_C0242"/>
<dbReference type="InterPro" id="IPR036291">
    <property type="entry name" value="NAD(P)-bd_dom_sf"/>
</dbReference>
<evidence type="ECO:0000313" key="5">
    <source>
        <dbReference type="Proteomes" id="UP000008120"/>
    </source>
</evidence>
<dbReference type="FunFam" id="3.40.50.720:FF:000311">
    <property type="entry name" value="Ornithine cyclodeaminase"/>
    <property type="match status" value="1"/>
</dbReference>
<dbReference type="EC" id="4.3.1.12" evidence="2"/>
<comment type="similarity">
    <text evidence="1">Belongs to the ornithine cyclodeaminase/mu-crystallin family.</text>
</comment>
<dbReference type="Gene3D" id="3.30.1780.10">
    <property type="entry name" value="ornithine cyclodeaminase, domain 1"/>
    <property type="match status" value="1"/>
</dbReference>
<dbReference type="EMBL" id="AP011831">
    <property type="protein sequence ID" value="BAJ47231.1"/>
    <property type="molecule type" value="Genomic_DNA"/>
</dbReference>
<proteinExistence type="inferred from homology"/>
<dbReference type="GO" id="GO:0005737">
    <property type="term" value="C:cytoplasm"/>
    <property type="evidence" value="ECO:0007669"/>
    <property type="project" value="TreeGrafter"/>
</dbReference>
<evidence type="ECO:0000313" key="3">
    <source>
        <dbReference type="EMBL" id="BAJ47315.1"/>
    </source>
</evidence>
<dbReference type="GO" id="GO:0019752">
    <property type="term" value="P:carboxylic acid metabolic process"/>
    <property type="evidence" value="ECO:0007669"/>
    <property type="project" value="UniProtKB-ARBA"/>
</dbReference>
<sequence>MYKDIRALPPVPCMKFLTDDEVAFLVDPVKVVEAVERAYILYSTGRVVMPVRSRVENREQGGDLLMMPCLVPDMGIFSLKLVTVYPRNLEKGLPTINATVIALDASTGMPRLVAEARALTGLRTAAATAVSIKHLARRDFTRVGIIGTGYQARWQLRVVAANHPHTVFKAYDIDSRRLNEFVTEMGRLGHDVKPSPTAEELVRWSDVVITVTTSKQPVVLKSWVKEGTHISAIGGYTPEMVEIEPVLVAGSKLVVDSREAVREEAGDILKPIMLGLMRFEDIYAEIGEIAAGLKPGRIDEREITVFKSVGLAVQDAATAKLLIDYLMTR</sequence>
<protein>
    <submittedName>
        <fullName evidence="2">Ornithine cyclodeaminase</fullName>
        <ecNumber evidence="2">4.3.1.12</ecNumber>
    </submittedName>
</protein>
<dbReference type="EMBL" id="AP011832">
    <property type="protein sequence ID" value="BAJ47315.1"/>
    <property type="molecule type" value="Genomic_DNA"/>
</dbReference>
<dbReference type="PANTHER" id="PTHR13812:SF19">
    <property type="entry name" value="KETIMINE REDUCTASE MU-CRYSTALLIN"/>
    <property type="match status" value="1"/>
</dbReference>
<dbReference type="SUPFAM" id="SSF51735">
    <property type="entry name" value="NAD(P)-binding Rossmann-fold domains"/>
    <property type="match status" value="1"/>
</dbReference>
<organism evidence="2 5">
    <name type="scientific">Caldiarchaeum subterraneum</name>
    <dbReference type="NCBI Taxonomy" id="311458"/>
    <lineage>
        <taxon>Archaea</taxon>
        <taxon>Nitrososphaerota</taxon>
        <taxon>Candidatus Caldarchaeales</taxon>
        <taxon>Candidatus Caldarchaeaceae</taxon>
        <taxon>Candidatus Caldarchaeum</taxon>
    </lineage>
</organism>
<dbReference type="Gene3D" id="3.40.50.720">
    <property type="entry name" value="NAD(P)-binding Rossmann-like Domain"/>
    <property type="match status" value="1"/>
</dbReference>
<dbReference type="PANTHER" id="PTHR13812">
    <property type="entry name" value="KETIMINE REDUCTASE MU-CRYSTALLIN"/>
    <property type="match status" value="1"/>
</dbReference>
<dbReference type="PIRSF" id="PIRSF001439">
    <property type="entry name" value="CryM"/>
    <property type="match status" value="1"/>
</dbReference>
<dbReference type="GO" id="GO:0016491">
    <property type="term" value="F:oxidoreductase activity"/>
    <property type="evidence" value="ECO:0007669"/>
    <property type="project" value="UniProtKB-ARBA"/>
</dbReference>
<accession>E6N4L2</accession>
<evidence type="ECO:0000256" key="1">
    <source>
        <dbReference type="ARBA" id="ARBA00008903"/>
    </source>
</evidence>
<dbReference type="Proteomes" id="UP000008120">
    <property type="component" value="Chromosome"/>
</dbReference>
<dbReference type="AlphaFoldDB" id="E6N4L2"/>
<name>E6N4L2_CALS0</name>
<reference evidence="2 5" key="2">
    <citation type="journal article" date="2011" name="Nucleic Acids Res.">
        <title>Insights into the evolution of Archaea and eukaryotic protein modifier systems revealed by the genome of a novel archaeal group.</title>
        <authorList>
            <person name="Nunoura T."/>
            <person name="Takaki Y."/>
            <person name="Kakuta J."/>
            <person name="Nishi S."/>
            <person name="Sugahara J."/>
            <person name="Kazama H."/>
            <person name="Chee G."/>
            <person name="Hattori M."/>
            <person name="Kanai A."/>
            <person name="Atomi H."/>
            <person name="Takai K."/>
            <person name="Takami H."/>
        </authorList>
    </citation>
    <scope>NUCLEOTIDE SEQUENCE [LARGE SCALE GENOMIC DNA]</scope>
</reference>
<dbReference type="InterPro" id="IPR003462">
    <property type="entry name" value="ODC_Mu_crystall"/>
</dbReference>
<evidence type="ECO:0000313" key="2">
    <source>
        <dbReference type="EMBL" id="BAJ47231.1"/>
    </source>
</evidence>
<dbReference type="Pfam" id="PF02423">
    <property type="entry name" value="OCD_Mu_crystall"/>
    <property type="match status" value="1"/>
</dbReference>
<dbReference type="GO" id="GO:0008473">
    <property type="term" value="F:ornithine cyclodeaminase activity"/>
    <property type="evidence" value="ECO:0007669"/>
    <property type="project" value="UniProtKB-EC"/>
</dbReference>
<dbReference type="BioCyc" id="CCAL311458:G131R-245-MONOMER"/>
<keyword evidence="2" id="KW-0456">Lyase</keyword>
<evidence type="ECO:0000313" key="4">
    <source>
        <dbReference type="EMBL" id="BAJ50103.1"/>
    </source>
</evidence>